<dbReference type="Proteomes" id="UP000003688">
    <property type="component" value="Unassembled WGS sequence"/>
</dbReference>
<proteinExistence type="predicted"/>
<accession>B9XPS5</accession>
<protein>
    <recommendedName>
        <fullName evidence="3">TonB C-terminal domain-containing protein</fullName>
    </recommendedName>
</protein>
<gene>
    <name evidence="1" type="ORF">Cflav_PD1398</name>
</gene>
<name>B9XPS5_PEDPL</name>
<dbReference type="AlphaFoldDB" id="B9XPS5"/>
<organism evidence="1 2">
    <name type="scientific">Pedosphaera parvula (strain Ellin514)</name>
    <dbReference type="NCBI Taxonomy" id="320771"/>
    <lineage>
        <taxon>Bacteria</taxon>
        <taxon>Pseudomonadati</taxon>
        <taxon>Verrucomicrobiota</taxon>
        <taxon>Pedosphaerae</taxon>
        <taxon>Pedosphaerales</taxon>
        <taxon>Pedosphaeraceae</taxon>
        <taxon>Pedosphaera</taxon>
    </lineage>
</organism>
<evidence type="ECO:0000313" key="2">
    <source>
        <dbReference type="Proteomes" id="UP000003688"/>
    </source>
</evidence>
<reference evidence="1 2" key="1">
    <citation type="journal article" date="2011" name="J. Bacteriol.">
        <title>Genome sequence of 'Pedosphaera parvula' Ellin514, an aerobic Verrucomicrobial isolate from pasture soil.</title>
        <authorList>
            <person name="Kant R."/>
            <person name="van Passel M.W."/>
            <person name="Sangwan P."/>
            <person name="Palva A."/>
            <person name="Lucas S."/>
            <person name="Copeland A."/>
            <person name="Lapidus A."/>
            <person name="Glavina Del Rio T."/>
            <person name="Dalin E."/>
            <person name="Tice H."/>
            <person name="Bruce D."/>
            <person name="Goodwin L."/>
            <person name="Pitluck S."/>
            <person name="Chertkov O."/>
            <person name="Larimer F.W."/>
            <person name="Land M.L."/>
            <person name="Hauser L."/>
            <person name="Brettin T.S."/>
            <person name="Detter J.C."/>
            <person name="Han S."/>
            <person name="de Vos W.M."/>
            <person name="Janssen P.H."/>
            <person name="Smidt H."/>
        </authorList>
    </citation>
    <scope>NUCLEOTIDE SEQUENCE [LARGE SCALE GENOMIC DNA]</scope>
    <source>
        <strain evidence="1 2">Ellin514</strain>
    </source>
</reference>
<keyword evidence="2" id="KW-1185">Reference proteome</keyword>
<sequence length="242" mass="26211">MVVFLFFLQVGLIFWWGERKSPTVRRPEGGLTMVLAPDSRAQIPGLENPRLFALPSREGFSGLAWMRSAGIPYDLDKWEGPTNLLALPAEQLGSLFSTLVRSNFSRPFDLVGESEPDLDDVSLFSIAEGKSRLRVAGDLVGRPLLRSVELRSQTGASILKNSEVQVSVEPDGTVFSAALVSGSGSKEADLYALNVARSLCFEPTRSDGLSSSAKMEGVTWGKLIFEWYTVALAGTNIVNAGP</sequence>
<comment type="caution">
    <text evidence="1">The sequence shown here is derived from an EMBL/GenBank/DDBJ whole genome shotgun (WGS) entry which is preliminary data.</text>
</comment>
<evidence type="ECO:0008006" key="3">
    <source>
        <dbReference type="Google" id="ProtNLM"/>
    </source>
</evidence>
<dbReference type="STRING" id="320771.Cflav_PD1398"/>
<dbReference type="EMBL" id="ABOX02000048">
    <property type="protein sequence ID" value="EEF58198.1"/>
    <property type="molecule type" value="Genomic_DNA"/>
</dbReference>
<evidence type="ECO:0000313" key="1">
    <source>
        <dbReference type="EMBL" id="EEF58198.1"/>
    </source>
</evidence>